<organism evidence="1 2">
    <name type="scientific">Fervidibacillus albus</name>
    <dbReference type="NCBI Taxonomy" id="2980026"/>
    <lineage>
        <taxon>Bacteria</taxon>
        <taxon>Bacillati</taxon>
        <taxon>Bacillota</taxon>
        <taxon>Bacilli</taxon>
        <taxon>Bacillales</taxon>
        <taxon>Bacillaceae</taxon>
        <taxon>Fervidibacillus</taxon>
    </lineage>
</organism>
<dbReference type="AlphaFoldDB" id="A0A9E8LW76"/>
<dbReference type="EMBL" id="CP106878">
    <property type="protein sequence ID" value="WAA10827.1"/>
    <property type="molecule type" value="Genomic_DNA"/>
</dbReference>
<reference evidence="1" key="1">
    <citation type="submission" date="2022-09" db="EMBL/GenBank/DDBJ databases">
        <title>Complete Genomes of Fervidibacillus albus and Fervidibacillus halotolerans isolated from tidal flat sediments.</title>
        <authorList>
            <person name="Kwon K.K."/>
            <person name="Yang S.-H."/>
            <person name="Park M.J."/>
            <person name="Oh H.-M."/>
        </authorList>
    </citation>
    <scope>NUCLEOTIDE SEQUENCE</scope>
    <source>
        <strain evidence="1">MEBiC13591</strain>
    </source>
</reference>
<protein>
    <recommendedName>
        <fullName evidence="3">37-kD nucleoid-associated bacterial protein</fullName>
    </recommendedName>
</protein>
<evidence type="ECO:0008006" key="3">
    <source>
        <dbReference type="Google" id="ProtNLM"/>
    </source>
</evidence>
<dbReference type="KEGG" id="faf:OE104_05810"/>
<evidence type="ECO:0000313" key="2">
    <source>
        <dbReference type="Proteomes" id="UP001164718"/>
    </source>
</evidence>
<dbReference type="RefSeq" id="WP_275418631.1">
    <property type="nucleotide sequence ID" value="NZ_CP106878.1"/>
</dbReference>
<name>A0A9E8LW76_9BACI</name>
<dbReference type="Proteomes" id="UP001164718">
    <property type="component" value="Chromosome"/>
</dbReference>
<evidence type="ECO:0000313" key="1">
    <source>
        <dbReference type="EMBL" id="WAA10827.1"/>
    </source>
</evidence>
<sequence>MFKRIFDSMYHIDLNAKKIERKNIGEGDLDEYIMDLLQNIVNLPDSRHYTFESDNTEVKNLIDNIILEILEGNGVQDYFSYSDKIAERLLRKELYAQEKYAHFTSLQKGSLIQSLVEYNDELIYLISKVEHESFLNAEDLVKQIGLPYEKKALKISIIKFTADYEIIDIIVFDSNKRISQYWVKDFLELNEKNSDEKNTSSAFKAVDLVLSRKLKKSSPTDYTILRNNLIGFFRTQSEFVFENMINTVFGDYEPEKPEVVDMEKIKEEIYKLPENNIFDKRFTIISKEIKAKIKKVVKISEKIDLHLKDHINQLKQVIKSNEKPDGTKVIEIKVENEQTYEMFKYRE</sequence>
<keyword evidence="2" id="KW-1185">Reference proteome</keyword>
<gene>
    <name evidence="1" type="ORF">OE104_05810</name>
</gene>
<accession>A0A9E8LW76</accession>
<proteinExistence type="predicted"/>